<evidence type="ECO:0000256" key="3">
    <source>
        <dbReference type="ARBA" id="ARBA00012824"/>
    </source>
</evidence>
<dbReference type="EC" id="5.4.4.2" evidence="3"/>
<accession>A0A3P3W408</accession>
<proteinExistence type="inferred from homology"/>
<comment type="caution">
    <text evidence="7">The sequence shown here is derived from an EMBL/GenBank/DDBJ whole genome shotgun (WGS) entry which is preliminary data.</text>
</comment>
<dbReference type="InterPro" id="IPR015890">
    <property type="entry name" value="Chorismate_C"/>
</dbReference>
<dbReference type="InterPro" id="IPR004561">
    <property type="entry name" value="IsoChor_synthase"/>
</dbReference>
<dbReference type="SUPFAM" id="SSF56322">
    <property type="entry name" value="ADC synthase"/>
    <property type="match status" value="1"/>
</dbReference>
<comment type="catalytic activity">
    <reaction evidence="1">
        <text>chorismate = isochorismate</text>
        <dbReference type="Rhea" id="RHEA:18985"/>
        <dbReference type="ChEBI" id="CHEBI:29748"/>
        <dbReference type="ChEBI" id="CHEBI:29780"/>
        <dbReference type="EC" id="5.4.4.2"/>
    </reaction>
</comment>
<dbReference type="RefSeq" id="WP_125013479.1">
    <property type="nucleotide sequence ID" value="NZ_RQVR01000016.1"/>
</dbReference>
<feature type="domain" description="Chorismate-utilising enzyme C-terminal" evidence="6">
    <location>
        <begin position="95"/>
        <end position="344"/>
    </location>
</feature>
<dbReference type="EMBL" id="RQVR01000016">
    <property type="protein sequence ID" value="RRJ89474.1"/>
    <property type="molecule type" value="Genomic_DNA"/>
</dbReference>
<protein>
    <recommendedName>
        <fullName evidence="3">isochorismate synthase</fullName>
        <ecNumber evidence="3">5.4.4.2</ecNumber>
    </recommendedName>
    <alternativeName>
        <fullName evidence="5">Isochorismate mutase</fullName>
    </alternativeName>
</protein>
<evidence type="ECO:0000313" key="8">
    <source>
        <dbReference type="Proteomes" id="UP000271937"/>
    </source>
</evidence>
<evidence type="ECO:0000313" key="7">
    <source>
        <dbReference type="EMBL" id="RRJ89474.1"/>
    </source>
</evidence>
<dbReference type="PANTHER" id="PTHR42839">
    <property type="entry name" value="ISOCHORISMATE SYNTHASE ENTC"/>
    <property type="match status" value="1"/>
</dbReference>
<keyword evidence="8" id="KW-1185">Reference proteome</keyword>
<reference evidence="7 8" key="1">
    <citation type="submission" date="2018-11" db="EMBL/GenBank/DDBJ databases">
        <title>Flavobacterium sp. nov., YIM 102600 draft genome.</title>
        <authorList>
            <person name="Li G."/>
            <person name="Jiang Y."/>
        </authorList>
    </citation>
    <scope>NUCLEOTIDE SEQUENCE [LARGE SCALE GENOMIC DNA]</scope>
    <source>
        <strain evidence="7 8">YIM 102600</strain>
    </source>
</reference>
<dbReference type="Pfam" id="PF00425">
    <property type="entry name" value="Chorismate_bind"/>
    <property type="match status" value="1"/>
</dbReference>
<dbReference type="Gene3D" id="3.60.120.10">
    <property type="entry name" value="Anthranilate synthase"/>
    <property type="match status" value="1"/>
</dbReference>
<gene>
    <name evidence="7" type="ORF">EG849_12740</name>
</gene>
<evidence type="ECO:0000259" key="6">
    <source>
        <dbReference type="Pfam" id="PF00425"/>
    </source>
</evidence>
<dbReference type="AlphaFoldDB" id="A0A3P3W408"/>
<dbReference type="NCBIfam" id="TIGR00543">
    <property type="entry name" value="isochor_syn"/>
    <property type="match status" value="1"/>
</dbReference>
<dbReference type="GO" id="GO:0008909">
    <property type="term" value="F:isochorismate synthase activity"/>
    <property type="evidence" value="ECO:0007669"/>
    <property type="project" value="UniProtKB-EC"/>
</dbReference>
<organism evidence="7 8">
    <name type="scientific">Flavobacterium macacae</name>
    <dbReference type="NCBI Taxonomy" id="2488993"/>
    <lineage>
        <taxon>Bacteria</taxon>
        <taxon>Pseudomonadati</taxon>
        <taxon>Bacteroidota</taxon>
        <taxon>Flavobacteriia</taxon>
        <taxon>Flavobacteriales</taxon>
        <taxon>Flavobacteriaceae</taxon>
        <taxon>Flavobacterium</taxon>
    </lineage>
</organism>
<dbReference type="InterPro" id="IPR005801">
    <property type="entry name" value="ADC_synthase"/>
</dbReference>
<dbReference type="PANTHER" id="PTHR42839:SF2">
    <property type="entry name" value="ISOCHORISMATE SYNTHASE ENTC"/>
    <property type="match status" value="1"/>
</dbReference>
<dbReference type="Proteomes" id="UP000271937">
    <property type="component" value="Unassembled WGS sequence"/>
</dbReference>
<sequence length="353" mass="40134">MSELLKKGTSYLKEEMPFVIYSKPNEAEIIGIFQKDNSLNHTENFTETGFVFAPFDGEKFVLIPENDSDILVEAISEITILNSLNSASEINSEVKENFENLVQKGIDAIHSGTFQKVVLSRTEAVSLENADVIFLFQKLVATYKTAFKYCFFHPKIGLWLGATPEQLLKVNSNEIKTVALAGTQVFHEGEIIWENKEKEEQQFVTDFISQNLDEFVSEKHTSDPYTYRAGNIVHIKTDISATLKDKKDVKKVLKILHPTPAVCGLPKLKAKEFIIKEEGYNREYYSGFLGELNKDLAKNEFEKSDLFVNLRCMKIEDKTASLFIGCGITKDSDPEKEFFETVNKSLTMKKILF</sequence>
<evidence type="ECO:0000256" key="4">
    <source>
        <dbReference type="ARBA" id="ARBA00023235"/>
    </source>
</evidence>
<dbReference type="OrthoDB" id="9806579at2"/>
<name>A0A3P3W408_9FLAO</name>
<evidence type="ECO:0000256" key="2">
    <source>
        <dbReference type="ARBA" id="ARBA00005297"/>
    </source>
</evidence>
<evidence type="ECO:0000256" key="1">
    <source>
        <dbReference type="ARBA" id="ARBA00000799"/>
    </source>
</evidence>
<keyword evidence="4 7" id="KW-0413">Isomerase</keyword>
<evidence type="ECO:0000256" key="5">
    <source>
        <dbReference type="ARBA" id="ARBA00041564"/>
    </source>
</evidence>
<comment type="similarity">
    <text evidence="2">Belongs to the isochorismate synthase family.</text>
</comment>